<protein>
    <submittedName>
        <fullName evidence="2">Putative general stress protein 26</fullName>
    </submittedName>
</protein>
<dbReference type="EMBL" id="AMRG01000010">
    <property type="protein sequence ID" value="EKE82888.1"/>
    <property type="molecule type" value="Genomic_DNA"/>
</dbReference>
<comment type="caution">
    <text evidence="2">The sequence shown here is derived from an EMBL/GenBank/DDBJ whole genome shotgun (WGS) entry which is preliminary data.</text>
</comment>
<dbReference type="SUPFAM" id="SSF50475">
    <property type="entry name" value="FMN-binding split barrel"/>
    <property type="match status" value="1"/>
</dbReference>
<name>K2K5L4_9GAMM</name>
<evidence type="ECO:0000313" key="3">
    <source>
        <dbReference type="Proteomes" id="UP000014115"/>
    </source>
</evidence>
<dbReference type="PANTHER" id="PTHR34818:SF1">
    <property type="entry name" value="PROTEIN BLI-3"/>
    <property type="match status" value="1"/>
</dbReference>
<dbReference type="InterPro" id="IPR012349">
    <property type="entry name" value="Split_barrel_FMN-bd"/>
</dbReference>
<feature type="domain" description="General stress protein FMN-binding split barrel" evidence="1">
    <location>
        <begin position="5"/>
        <end position="152"/>
    </location>
</feature>
<dbReference type="Pfam" id="PF16242">
    <property type="entry name" value="Pyrid_ox_like"/>
    <property type="match status" value="1"/>
</dbReference>
<dbReference type="STRING" id="740709.A10D4_08614"/>
<dbReference type="Gene3D" id="2.30.110.10">
    <property type="entry name" value="Electron Transport, Fmn-binding Protein, Chain A"/>
    <property type="match status" value="1"/>
</dbReference>
<dbReference type="InterPro" id="IPR052917">
    <property type="entry name" value="Stress-Dev_Protein"/>
</dbReference>
<proteinExistence type="predicted"/>
<evidence type="ECO:0000313" key="2">
    <source>
        <dbReference type="EMBL" id="EKE82888.1"/>
    </source>
</evidence>
<dbReference type="Proteomes" id="UP000014115">
    <property type="component" value="Unassembled WGS sequence"/>
</dbReference>
<dbReference type="PATRIC" id="fig|740709.3.peg.1742"/>
<dbReference type="eggNOG" id="COG3871">
    <property type="taxonomic scope" value="Bacteria"/>
</dbReference>
<dbReference type="AlphaFoldDB" id="K2K5L4"/>
<dbReference type="PANTHER" id="PTHR34818">
    <property type="entry name" value="PROTEIN BLI-3"/>
    <property type="match status" value="1"/>
</dbReference>
<organism evidence="2 3">
    <name type="scientific">Idiomarina xiamenensis 10-D-4</name>
    <dbReference type="NCBI Taxonomy" id="740709"/>
    <lineage>
        <taxon>Bacteria</taxon>
        <taxon>Pseudomonadati</taxon>
        <taxon>Pseudomonadota</taxon>
        <taxon>Gammaproteobacteria</taxon>
        <taxon>Alteromonadales</taxon>
        <taxon>Idiomarinaceae</taxon>
        <taxon>Idiomarina</taxon>
    </lineage>
</organism>
<keyword evidence="3" id="KW-1185">Reference proteome</keyword>
<accession>K2K5L4</accession>
<reference evidence="2 3" key="1">
    <citation type="journal article" date="2012" name="J. Bacteriol.">
        <title>Genome Sequence of Idiomarina xiamenensis Type Strain 10-D-4.</title>
        <authorList>
            <person name="Lai Q."/>
            <person name="Wang L."/>
            <person name="Wang W."/>
            <person name="Shao Z."/>
        </authorList>
    </citation>
    <scope>NUCLEOTIDE SEQUENCE [LARGE SCALE GENOMIC DNA]</scope>
    <source>
        <strain evidence="2 3">10-D-4</strain>
    </source>
</reference>
<gene>
    <name evidence="2" type="ORF">A10D4_08614</name>
</gene>
<dbReference type="RefSeq" id="WP_008488974.1">
    <property type="nucleotide sequence ID" value="NZ_AMRG01000010.1"/>
</dbReference>
<dbReference type="InterPro" id="IPR038725">
    <property type="entry name" value="YdaG_split_barrel_FMN-bd"/>
</dbReference>
<dbReference type="OrthoDB" id="1432662at2"/>
<evidence type="ECO:0000259" key="1">
    <source>
        <dbReference type="Pfam" id="PF16242"/>
    </source>
</evidence>
<sequence>MTNAEQQQKIWQLIKQAKVGMLTTLHDGALRARPMQLVQDDYDGRLWFFTQRSAEKVIETQQDSHVCVSFADRHHDHYVSLSGRARLSNDRQRIEKYWSAFVEAWFSQGIDDPELALLEIDVEFGELWSADDNKALQLYEILKANIKKDDPDIGEHERFGRS</sequence>